<protein>
    <submittedName>
        <fullName evidence="1">Uncharacterized protein</fullName>
    </submittedName>
</protein>
<keyword evidence="2" id="KW-1185">Reference proteome</keyword>
<name>A0AAV5TSS1_9BILA</name>
<dbReference type="AlphaFoldDB" id="A0AAV5TSS1"/>
<sequence length="167" mass="19764">FLERDNNMNFQGLAFKPDYVVGCTEYEGEWDETEKIMRVQMLLKYTGYPCASYENYDTESGMETWMGMKAIQEWRWRESMLSKVRQQMRADCEAAGQNFDAIYPEVSGPENAYYRHYISFQRLKRRTLLRAREQMINEILRRGSCAPLFVEDWTGNPSDDGNLLNFI</sequence>
<accession>A0AAV5TSS1</accession>
<reference evidence="1" key="1">
    <citation type="submission" date="2023-10" db="EMBL/GenBank/DDBJ databases">
        <title>Genome assembly of Pristionchus species.</title>
        <authorList>
            <person name="Yoshida K."/>
            <person name="Sommer R.J."/>
        </authorList>
    </citation>
    <scope>NUCLEOTIDE SEQUENCE</scope>
    <source>
        <strain evidence="1">RS0144</strain>
    </source>
</reference>
<organism evidence="1 2">
    <name type="scientific">Pristionchus entomophagus</name>
    <dbReference type="NCBI Taxonomy" id="358040"/>
    <lineage>
        <taxon>Eukaryota</taxon>
        <taxon>Metazoa</taxon>
        <taxon>Ecdysozoa</taxon>
        <taxon>Nematoda</taxon>
        <taxon>Chromadorea</taxon>
        <taxon>Rhabditida</taxon>
        <taxon>Rhabditina</taxon>
        <taxon>Diplogasteromorpha</taxon>
        <taxon>Diplogasteroidea</taxon>
        <taxon>Neodiplogasteridae</taxon>
        <taxon>Pristionchus</taxon>
    </lineage>
</organism>
<proteinExistence type="predicted"/>
<feature type="non-terminal residue" evidence="1">
    <location>
        <position position="167"/>
    </location>
</feature>
<comment type="caution">
    <text evidence="1">The sequence shown here is derived from an EMBL/GenBank/DDBJ whole genome shotgun (WGS) entry which is preliminary data.</text>
</comment>
<gene>
    <name evidence="1" type="ORF">PENTCL1PPCAC_19672</name>
</gene>
<dbReference type="Proteomes" id="UP001432027">
    <property type="component" value="Unassembled WGS sequence"/>
</dbReference>
<evidence type="ECO:0000313" key="1">
    <source>
        <dbReference type="EMBL" id="GMS97497.1"/>
    </source>
</evidence>
<evidence type="ECO:0000313" key="2">
    <source>
        <dbReference type="Proteomes" id="UP001432027"/>
    </source>
</evidence>
<dbReference type="EMBL" id="BTSX01000004">
    <property type="protein sequence ID" value="GMS97497.1"/>
    <property type="molecule type" value="Genomic_DNA"/>
</dbReference>
<feature type="non-terminal residue" evidence="1">
    <location>
        <position position="1"/>
    </location>
</feature>